<dbReference type="STRING" id="228230.RMCC_4813"/>
<dbReference type="AlphaFoldDB" id="A0A117IBF9"/>
<dbReference type="EMBL" id="BCSY01000076">
    <property type="protein sequence ID" value="GAS97847.1"/>
    <property type="molecule type" value="Genomic_DNA"/>
</dbReference>
<dbReference type="CDD" id="cd00093">
    <property type="entry name" value="HTH_XRE"/>
    <property type="match status" value="1"/>
</dbReference>
<dbReference type="Gene3D" id="3.30.450.180">
    <property type="match status" value="1"/>
</dbReference>
<comment type="caution">
    <text evidence="2">The sequence shown here is derived from an EMBL/GenBank/DDBJ whole genome shotgun (WGS) entry which is preliminary data.</text>
</comment>
<protein>
    <submittedName>
        <fullName evidence="2">XRE family transcriptional regulator</fullName>
    </submittedName>
</protein>
<name>A0A117IBF9_MYCCR</name>
<dbReference type="OrthoDB" id="3608749at2"/>
<proteinExistence type="predicted"/>
<dbReference type="RefSeq" id="WP_062658667.1">
    <property type="nucleotide sequence ID" value="NZ_BCSY01000076.1"/>
</dbReference>
<reference evidence="3" key="2">
    <citation type="submission" date="2016-02" db="EMBL/GenBank/DDBJ databases">
        <title>Draft genome sequence of five rapidly growing Mycobacterium species.</title>
        <authorList>
            <person name="Katahira K."/>
            <person name="Gotou Y."/>
            <person name="Iida K."/>
            <person name="Ogura Y."/>
            <person name="Hayashi T."/>
        </authorList>
    </citation>
    <scope>NUCLEOTIDE SEQUENCE [LARGE SCALE GENOMIC DNA]</scope>
    <source>
        <strain evidence="3">JCM15298</strain>
    </source>
</reference>
<dbReference type="PROSITE" id="PS50943">
    <property type="entry name" value="HTH_CROC1"/>
    <property type="match status" value="1"/>
</dbReference>
<dbReference type="PANTHER" id="PTHR35010:SF2">
    <property type="entry name" value="BLL4672 PROTEIN"/>
    <property type="match status" value="1"/>
</dbReference>
<evidence type="ECO:0000313" key="2">
    <source>
        <dbReference type="EMBL" id="GAS97847.1"/>
    </source>
</evidence>
<evidence type="ECO:0000313" key="3">
    <source>
        <dbReference type="Proteomes" id="UP000069443"/>
    </source>
</evidence>
<sequence length="307" mass="34435">MRGRLVVVDSNRSALADFLKTRRARLAPADVGLHGELARRRVPGLRREELARLAGVSVDYYTRLEQGRSRSASVDVLDALATALQLDDAERAHLHQLGRPQPVARRTRSRPQRVHPATLDLLDRLDLVCSPAFVLGRRLDVLAHNRLAGALITEFRRLPAPQRNQARFVFLDSHARELYADWRQVAIDTVAMLRHDAGRYPDDSKLSALIGELSIHSEEFRTWWSRHDVQRRTTGTKGYHHPLVGELTVTYQALHPSGDEDQVLIVYTTEPGTASDNALRLLASWHGQDAAPTVAALDSADSGERRR</sequence>
<dbReference type="Pfam" id="PF17765">
    <property type="entry name" value="MLTR_LBD"/>
    <property type="match status" value="1"/>
</dbReference>
<evidence type="ECO:0000259" key="1">
    <source>
        <dbReference type="PROSITE" id="PS50943"/>
    </source>
</evidence>
<dbReference type="SUPFAM" id="SSF47413">
    <property type="entry name" value="lambda repressor-like DNA-binding domains"/>
    <property type="match status" value="1"/>
</dbReference>
<accession>A0A117IBF9</accession>
<feature type="domain" description="HTH cro/C1-type" evidence="1">
    <location>
        <begin position="44"/>
        <end position="91"/>
    </location>
</feature>
<dbReference type="GO" id="GO:0003677">
    <property type="term" value="F:DNA binding"/>
    <property type="evidence" value="ECO:0007669"/>
    <property type="project" value="InterPro"/>
</dbReference>
<organism evidence="2 3">
    <name type="scientific">Mycolicibacterium canariasense</name>
    <name type="common">Mycobacterium canariasense</name>
    <dbReference type="NCBI Taxonomy" id="228230"/>
    <lineage>
        <taxon>Bacteria</taxon>
        <taxon>Bacillati</taxon>
        <taxon>Actinomycetota</taxon>
        <taxon>Actinomycetes</taxon>
        <taxon>Mycobacteriales</taxon>
        <taxon>Mycobacteriaceae</taxon>
        <taxon>Mycolicibacterium</taxon>
    </lineage>
</organism>
<dbReference type="SMART" id="SM00530">
    <property type="entry name" value="HTH_XRE"/>
    <property type="match status" value="1"/>
</dbReference>
<dbReference type="Proteomes" id="UP000069443">
    <property type="component" value="Unassembled WGS sequence"/>
</dbReference>
<dbReference type="Pfam" id="PF13560">
    <property type="entry name" value="HTH_31"/>
    <property type="match status" value="1"/>
</dbReference>
<gene>
    <name evidence="2" type="ORF">RMCC_4813</name>
</gene>
<reference evidence="3" key="1">
    <citation type="journal article" date="2016" name="Genome Announc.">
        <title>Draft Genome Sequences of Five Rapidly Growing Mycobacterium Species, M. thermoresistibile, M. fortuitum subsp. acetamidolyticum, M. canariasense, M. brisbanense, and M. novocastrense.</title>
        <authorList>
            <person name="Katahira K."/>
            <person name="Ogura Y."/>
            <person name="Gotoh Y."/>
            <person name="Hayashi T."/>
        </authorList>
    </citation>
    <scope>NUCLEOTIDE SEQUENCE [LARGE SCALE GENOMIC DNA]</scope>
    <source>
        <strain evidence="3">JCM15298</strain>
    </source>
</reference>
<dbReference type="Gene3D" id="1.10.260.40">
    <property type="entry name" value="lambda repressor-like DNA-binding domains"/>
    <property type="match status" value="1"/>
</dbReference>
<keyword evidence="3" id="KW-1185">Reference proteome</keyword>
<dbReference type="InterPro" id="IPR041413">
    <property type="entry name" value="MLTR_LBD"/>
</dbReference>
<dbReference type="InterPro" id="IPR001387">
    <property type="entry name" value="Cro/C1-type_HTH"/>
</dbReference>
<dbReference type="InterPro" id="IPR010982">
    <property type="entry name" value="Lambda_DNA-bd_dom_sf"/>
</dbReference>
<dbReference type="PANTHER" id="PTHR35010">
    <property type="entry name" value="BLL4672 PROTEIN-RELATED"/>
    <property type="match status" value="1"/>
</dbReference>